<name>A0A3N4UAF3_9RHOB</name>
<dbReference type="Proteomes" id="UP000269689">
    <property type="component" value="Unassembled WGS sequence"/>
</dbReference>
<sequence length="77" mass="8719">MLRLCARNLYGWQCDHVSQKTTNEALDAWSDWSSYPKSWPKNQNDAAPLGIMKINDDICASAQRRWKAIQDGLAHAG</sequence>
<comment type="caution">
    <text evidence="1">The sequence shown here is derived from an EMBL/GenBank/DDBJ whole genome shotgun (WGS) entry which is preliminary data.</text>
</comment>
<organism evidence="1 2">
    <name type="scientific">Pacificibacter maritimus</name>
    <dbReference type="NCBI Taxonomy" id="762213"/>
    <lineage>
        <taxon>Bacteria</taxon>
        <taxon>Pseudomonadati</taxon>
        <taxon>Pseudomonadota</taxon>
        <taxon>Alphaproteobacteria</taxon>
        <taxon>Rhodobacterales</taxon>
        <taxon>Roseobacteraceae</taxon>
        <taxon>Pacificibacter</taxon>
    </lineage>
</organism>
<protein>
    <submittedName>
        <fullName evidence="1">Uncharacterized protein</fullName>
    </submittedName>
</protein>
<keyword evidence="2" id="KW-1185">Reference proteome</keyword>
<evidence type="ECO:0000313" key="1">
    <source>
        <dbReference type="EMBL" id="RPE67462.1"/>
    </source>
</evidence>
<dbReference type="EMBL" id="RKQK01000002">
    <property type="protein sequence ID" value="RPE67462.1"/>
    <property type="molecule type" value="Genomic_DNA"/>
</dbReference>
<reference evidence="1 2" key="1">
    <citation type="submission" date="2018-11" db="EMBL/GenBank/DDBJ databases">
        <title>Genomic Encyclopedia of Type Strains, Phase IV (KMG-IV): sequencing the most valuable type-strain genomes for metagenomic binning, comparative biology and taxonomic classification.</title>
        <authorList>
            <person name="Goeker M."/>
        </authorList>
    </citation>
    <scope>NUCLEOTIDE SEQUENCE [LARGE SCALE GENOMIC DNA]</scope>
    <source>
        <strain evidence="1 2">DSM 104731</strain>
    </source>
</reference>
<accession>A0A3N4UAF3</accession>
<dbReference type="AlphaFoldDB" id="A0A3N4UAF3"/>
<proteinExistence type="predicted"/>
<gene>
    <name evidence="1" type="ORF">EDD53_1872</name>
</gene>
<evidence type="ECO:0000313" key="2">
    <source>
        <dbReference type="Proteomes" id="UP000269689"/>
    </source>
</evidence>